<evidence type="ECO:0000313" key="12">
    <source>
        <dbReference type="EMBL" id="TCN25835.1"/>
    </source>
</evidence>
<evidence type="ECO:0000256" key="9">
    <source>
        <dbReference type="ARBA" id="ARBA00023098"/>
    </source>
</evidence>
<evidence type="ECO:0000256" key="11">
    <source>
        <dbReference type="NCBIfam" id="TIGR00215"/>
    </source>
</evidence>
<dbReference type="GO" id="GO:0016020">
    <property type="term" value="C:membrane"/>
    <property type="evidence" value="ECO:0007669"/>
    <property type="project" value="GOC"/>
</dbReference>
<keyword evidence="9" id="KW-0443">Lipid metabolism</keyword>
<dbReference type="PANTHER" id="PTHR30372">
    <property type="entry name" value="LIPID-A-DISACCHARIDE SYNTHASE"/>
    <property type="match status" value="1"/>
</dbReference>
<keyword evidence="7" id="KW-0328">Glycosyltransferase</keyword>
<name>A0A4R2BH21_9HYPH</name>
<keyword evidence="6" id="KW-0441">Lipid A biosynthesis</keyword>
<dbReference type="GO" id="GO:0005543">
    <property type="term" value="F:phospholipid binding"/>
    <property type="evidence" value="ECO:0007669"/>
    <property type="project" value="TreeGrafter"/>
</dbReference>
<evidence type="ECO:0000256" key="6">
    <source>
        <dbReference type="ARBA" id="ARBA00022556"/>
    </source>
</evidence>
<dbReference type="EMBL" id="SLVU01000018">
    <property type="protein sequence ID" value="TCN25835.1"/>
    <property type="molecule type" value="Genomic_DNA"/>
</dbReference>
<keyword evidence="8" id="KW-0808">Transferase</keyword>
<evidence type="ECO:0000256" key="7">
    <source>
        <dbReference type="ARBA" id="ARBA00022676"/>
    </source>
</evidence>
<keyword evidence="5" id="KW-0444">Lipid biosynthesis</keyword>
<protein>
    <recommendedName>
        <fullName evidence="4 11">Lipid-A-disaccharide synthase</fullName>
        <ecNumber evidence="3 11">2.4.1.182</ecNumber>
    </recommendedName>
</protein>
<sequence>MTGRAYRLAVIAGEVSGDLLGADLVRALKGRVDAPLELVGVGGDALEAEGLTSLFDYSELSIMGFSQVLARLPKLLLRIRQTARAIVAARPDALVIIDSPDFTHRVARQVRAALPDMPIIDYVCPSVWAWKPERAPRMRAYVDHVLAVLPFEPAVMAKLGGPPTTYVGHRLASDANLLAAREHRRRRLQAEQGEGIKTCLLLPGSRASEISRLLPVFEEAVAEIAARNPDTRFLLPTVARQERRVRELTASWEIQPEITVDSETKWRAFSEADAAIAASGTVILELALAGVPVVSTYRADWLVTLLHEKIRIWTAALPNLIADFPIVPEYFNKAIRSGTLTRWFERLSNDTPQRAAMLDGFAVVQQRMRTDNPPSEKAAEIVLGYLQSKKPGHS</sequence>
<evidence type="ECO:0000256" key="3">
    <source>
        <dbReference type="ARBA" id="ARBA00012687"/>
    </source>
</evidence>
<evidence type="ECO:0000313" key="13">
    <source>
        <dbReference type="Proteomes" id="UP000295043"/>
    </source>
</evidence>
<dbReference type="RefSeq" id="WP_037383308.1">
    <property type="nucleotide sequence ID" value="NZ_SLVU01000018.1"/>
</dbReference>
<dbReference type="PANTHER" id="PTHR30372:SF4">
    <property type="entry name" value="LIPID-A-DISACCHARIDE SYNTHASE, MITOCHONDRIAL-RELATED"/>
    <property type="match status" value="1"/>
</dbReference>
<comment type="function">
    <text evidence="1">Condensation of UDP-2,3-diacylglucosamine and 2,3-diacylglucosamine-1-phosphate to form lipid A disaccharide, a precursor of lipid A, a phosphorylated glycolipid that anchors the lipopolysaccharide to the outer membrane of the cell.</text>
</comment>
<evidence type="ECO:0000256" key="4">
    <source>
        <dbReference type="ARBA" id="ARBA00020902"/>
    </source>
</evidence>
<comment type="catalytic activity">
    <reaction evidence="10">
        <text>a lipid X + a UDP-2-N,3-O-bis[(3R)-3-hydroxyacyl]-alpha-D-glucosamine = a lipid A disaccharide + UDP + H(+)</text>
        <dbReference type="Rhea" id="RHEA:67828"/>
        <dbReference type="ChEBI" id="CHEBI:15378"/>
        <dbReference type="ChEBI" id="CHEBI:58223"/>
        <dbReference type="ChEBI" id="CHEBI:137748"/>
        <dbReference type="ChEBI" id="CHEBI:176338"/>
        <dbReference type="ChEBI" id="CHEBI:176343"/>
        <dbReference type="EC" id="2.4.1.182"/>
    </reaction>
</comment>
<comment type="caution">
    <text evidence="12">The sequence shown here is derived from an EMBL/GenBank/DDBJ whole genome shotgun (WGS) entry which is preliminary data.</text>
</comment>
<dbReference type="EC" id="2.4.1.182" evidence="3 11"/>
<gene>
    <name evidence="12" type="ORF">EV184_11857</name>
</gene>
<dbReference type="NCBIfam" id="TIGR00215">
    <property type="entry name" value="lpxB"/>
    <property type="match status" value="1"/>
</dbReference>
<evidence type="ECO:0000256" key="5">
    <source>
        <dbReference type="ARBA" id="ARBA00022516"/>
    </source>
</evidence>
<proteinExistence type="inferred from homology"/>
<evidence type="ECO:0000256" key="1">
    <source>
        <dbReference type="ARBA" id="ARBA00002056"/>
    </source>
</evidence>
<dbReference type="Pfam" id="PF02684">
    <property type="entry name" value="LpxB"/>
    <property type="match status" value="1"/>
</dbReference>
<dbReference type="SUPFAM" id="SSF53756">
    <property type="entry name" value="UDP-Glycosyltransferase/glycogen phosphorylase"/>
    <property type="match status" value="1"/>
</dbReference>
<dbReference type="GO" id="GO:0008915">
    <property type="term" value="F:lipid-A-disaccharide synthase activity"/>
    <property type="evidence" value="ECO:0007669"/>
    <property type="project" value="UniProtKB-UniRule"/>
</dbReference>
<dbReference type="AlphaFoldDB" id="A0A4R2BH21"/>
<reference evidence="12 13" key="1">
    <citation type="submission" date="2019-03" db="EMBL/GenBank/DDBJ databases">
        <title>Genomic Encyclopedia of Type Strains, Phase IV (KMG-V): Genome sequencing to study the core and pangenomes of soil and plant-associated prokaryotes.</title>
        <authorList>
            <person name="Whitman W."/>
        </authorList>
    </citation>
    <scope>NUCLEOTIDE SEQUENCE [LARGE SCALE GENOMIC DNA]</scope>
    <source>
        <strain evidence="12 13">23C40</strain>
    </source>
</reference>
<evidence type="ECO:0000256" key="10">
    <source>
        <dbReference type="ARBA" id="ARBA00048975"/>
    </source>
</evidence>
<dbReference type="GO" id="GO:0009245">
    <property type="term" value="P:lipid A biosynthetic process"/>
    <property type="evidence" value="ECO:0007669"/>
    <property type="project" value="UniProtKB-UniRule"/>
</dbReference>
<dbReference type="Proteomes" id="UP000295043">
    <property type="component" value="Unassembled WGS sequence"/>
</dbReference>
<dbReference type="InterPro" id="IPR003835">
    <property type="entry name" value="Glyco_trans_19"/>
</dbReference>
<organism evidence="12 13">
    <name type="scientific">Sinorhizobium americanum</name>
    <dbReference type="NCBI Taxonomy" id="194963"/>
    <lineage>
        <taxon>Bacteria</taxon>
        <taxon>Pseudomonadati</taxon>
        <taxon>Pseudomonadota</taxon>
        <taxon>Alphaproteobacteria</taxon>
        <taxon>Hyphomicrobiales</taxon>
        <taxon>Rhizobiaceae</taxon>
        <taxon>Sinorhizobium/Ensifer group</taxon>
        <taxon>Sinorhizobium</taxon>
    </lineage>
</organism>
<evidence type="ECO:0000256" key="2">
    <source>
        <dbReference type="ARBA" id="ARBA00007868"/>
    </source>
</evidence>
<comment type="similarity">
    <text evidence="2">Belongs to the LpxB family.</text>
</comment>
<accession>A0A4R2BH21</accession>
<evidence type="ECO:0000256" key="8">
    <source>
        <dbReference type="ARBA" id="ARBA00022679"/>
    </source>
</evidence>